<dbReference type="GO" id="GO:0008757">
    <property type="term" value="F:S-adenosylmethionine-dependent methyltransferase activity"/>
    <property type="evidence" value="ECO:0007669"/>
    <property type="project" value="InterPro"/>
</dbReference>
<evidence type="ECO:0000256" key="3">
    <source>
        <dbReference type="ARBA" id="ARBA00022691"/>
    </source>
</evidence>
<name>A0A941I836_9BACI</name>
<protein>
    <submittedName>
        <fullName evidence="5">Class I SAM-dependent methyltransferase</fullName>
    </submittedName>
</protein>
<dbReference type="InterPro" id="IPR013216">
    <property type="entry name" value="Methyltransf_11"/>
</dbReference>
<dbReference type="Gene3D" id="3.40.50.150">
    <property type="entry name" value="Vaccinia Virus protein VP39"/>
    <property type="match status" value="1"/>
</dbReference>
<evidence type="ECO:0000256" key="1">
    <source>
        <dbReference type="ARBA" id="ARBA00022603"/>
    </source>
</evidence>
<reference evidence="5" key="1">
    <citation type="submission" date="2021-04" db="EMBL/GenBank/DDBJ databases">
        <title>Isolation and polyphasic classification of algal microorganism.</title>
        <authorList>
            <person name="Wang S."/>
        </authorList>
    </citation>
    <scope>NUCLEOTIDE SEQUENCE</scope>
    <source>
        <strain evidence="5">720a</strain>
    </source>
</reference>
<evidence type="ECO:0000313" key="5">
    <source>
        <dbReference type="EMBL" id="MBR7795184.1"/>
    </source>
</evidence>
<keyword evidence="6" id="KW-1185">Reference proteome</keyword>
<keyword evidence="3" id="KW-0949">S-adenosyl-L-methionine</keyword>
<dbReference type="PANTHER" id="PTHR43464">
    <property type="entry name" value="METHYLTRANSFERASE"/>
    <property type="match status" value="1"/>
</dbReference>
<feature type="domain" description="Methyltransferase type 11" evidence="4">
    <location>
        <begin position="48"/>
        <end position="161"/>
    </location>
</feature>
<dbReference type="InterPro" id="IPR029063">
    <property type="entry name" value="SAM-dependent_MTases_sf"/>
</dbReference>
<comment type="caution">
    <text evidence="5">The sequence shown here is derived from an EMBL/GenBank/DDBJ whole genome shotgun (WGS) entry which is preliminary data.</text>
</comment>
<dbReference type="RefSeq" id="WP_166529989.1">
    <property type="nucleotide sequence ID" value="NZ_BAAACY010000054.1"/>
</dbReference>
<organism evidence="5 6">
    <name type="scientific">Virgibacillus salarius</name>
    <dbReference type="NCBI Taxonomy" id="447199"/>
    <lineage>
        <taxon>Bacteria</taxon>
        <taxon>Bacillati</taxon>
        <taxon>Bacillota</taxon>
        <taxon>Bacilli</taxon>
        <taxon>Bacillales</taxon>
        <taxon>Bacillaceae</taxon>
        <taxon>Virgibacillus</taxon>
    </lineage>
</organism>
<dbReference type="PANTHER" id="PTHR43464:SF19">
    <property type="entry name" value="UBIQUINONE BIOSYNTHESIS O-METHYLTRANSFERASE, MITOCHONDRIAL"/>
    <property type="match status" value="1"/>
</dbReference>
<dbReference type="Pfam" id="PF08241">
    <property type="entry name" value="Methyltransf_11"/>
    <property type="match status" value="1"/>
</dbReference>
<keyword evidence="1 5" id="KW-0489">Methyltransferase</keyword>
<accession>A0A941I836</accession>
<dbReference type="Proteomes" id="UP000675284">
    <property type="component" value="Unassembled WGS sequence"/>
</dbReference>
<proteinExistence type="predicted"/>
<dbReference type="AlphaFoldDB" id="A0A941I836"/>
<dbReference type="GO" id="GO:0032259">
    <property type="term" value="P:methylation"/>
    <property type="evidence" value="ECO:0007669"/>
    <property type="project" value="UniProtKB-KW"/>
</dbReference>
<sequence length="215" mass="25291">MDYTHSRFFRITDPSSREFIFPLPNTWETRFYEYEWVKQFAHEKDTVLDAACGIAHPLKFYLANVCRSVYACDIDQRILSKEAILHDAVSTYPRNVEQQEIDAFLQNIDIQCCSLTQLPYEDKLFDKVFCISVLEHLSQEDSIKSFLELKRVLKDDGQMIFTFDYPTISIETLTKIIDITGLTFYDYYTLSKPDDAIVSRIWQELNCFRAVLKKV</sequence>
<evidence type="ECO:0000256" key="2">
    <source>
        <dbReference type="ARBA" id="ARBA00022679"/>
    </source>
</evidence>
<gene>
    <name evidence="5" type="ORF">KCX74_03900</name>
</gene>
<dbReference type="CDD" id="cd02440">
    <property type="entry name" value="AdoMet_MTases"/>
    <property type="match status" value="1"/>
</dbReference>
<keyword evidence="2" id="KW-0808">Transferase</keyword>
<evidence type="ECO:0000259" key="4">
    <source>
        <dbReference type="Pfam" id="PF08241"/>
    </source>
</evidence>
<evidence type="ECO:0000313" key="6">
    <source>
        <dbReference type="Proteomes" id="UP000675284"/>
    </source>
</evidence>
<dbReference type="EMBL" id="JAGSOT010000007">
    <property type="protein sequence ID" value="MBR7795184.1"/>
    <property type="molecule type" value="Genomic_DNA"/>
</dbReference>
<dbReference type="SUPFAM" id="SSF53335">
    <property type="entry name" value="S-adenosyl-L-methionine-dependent methyltransferases"/>
    <property type="match status" value="1"/>
</dbReference>